<gene>
    <name evidence="4" type="primary">rpmI</name>
    <name evidence="6" type="ORF">HMPREF9193_01686</name>
</gene>
<dbReference type="NCBIfam" id="TIGR00001">
    <property type="entry name" value="rpmI_bact"/>
    <property type="match status" value="1"/>
</dbReference>
<dbReference type="Gene3D" id="4.10.410.60">
    <property type="match status" value="1"/>
</dbReference>
<reference evidence="6 7" key="1">
    <citation type="submission" date="2013-08" db="EMBL/GenBank/DDBJ databases">
        <authorList>
            <person name="Weinstock G."/>
            <person name="Sodergren E."/>
            <person name="Wylie T."/>
            <person name="Fulton L."/>
            <person name="Fulton R."/>
            <person name="Fronick C."/>
            <person name="O'Laughlin M."/>
            <person name="Godfrey J."/>
            <person name="Miner T."/>
            <person name="Herter B."/>
            <person name="Appelbaum E."/>
            <person name="Cordes M."/>
            <person name="Lek S."/>
            <person name="Wollam A."/>
            <person name="Pepin K.H."/>
            <person name="Palsikar V.B."/>
            <person name="Mitreva M."/>
            <person name="Wilson R.K."/>
        </authorList>
    </citation>
    <scope>NUCLEOTIDE SEQUENCE [LARGE SCALE GENOMIC DNA]</scope>
    <source>
        <strain evidence="6 7">ATCC 700332</strain>
    </source>
</reference>
<dbReference type="PANTHER" id="PTHR33343:SF1">
    <property type="entry name" value="LARGE RIBOSOMAL SUBUNIT PROTEIN BL35M"/>
    <property type="match status" value="1"/>
</dbReference>
<comment type="similarity">
    <text evidence="1 4 5">Belongs to the bacterial ribosomal protein bL35 family.</text>
</comment>
<keyword evidence="7" id="KW-1185">Reference proteome</keyword>
<protein>
    <recommendedName>
        <fullName evidence="4">Large ribosomal subunit protein bL35</fullName>
    </recommendedName>
</protein>
<organism evidence="6 7">
    <name type="scientific">Treponema lecithinolyticum ATCC 700332</name>
    <dbReference type="NCBI Taxonomy" id="1321815"/>
    <lineage>
        <taxon>Bacteria</taxon>
        <taxon>Pseudomonadati</taxon>
        <taxon>Spirochaetota</taxon>
        <taxon>Spirochaetia</taxon>
        <taxon>Spirochaetales</taxon>
        <taxon>Treponemataceae</taxon>
        <taxon>Treponema</taxon>
    </lineage>
</organism>
<dbReference type="PRINTS" id="PR00064">
    <property type="entry name" value="RIBOSOMALL35"/>
</dbReference>
<evidence type="ECO:0000313" key="6">
    <source>
        <dbReference type="EMBL" id="ERJ92028.1"/>
    </source>
</evidence>
<dbReference type="Pfam" id="PF01632">
    <property type="entry name" value="Ribosomal_L35p"/>
    <property type="match status" value="1"/>
</dbReference>
<evidence type="ECO:0000256" key="1">
    <source>
        <dbReference type="ARBA" id="ARBA00006598"/>
    </source>
</evidence>
<sequence>MPKMKSKRSAAKRLSFTGSGKVKYKKMNLRHILTKKAQKRKRQLRKTGILSTADAAKVRKQLLPYS</sequence>
<keyword evidence="3 4" id="KW-0687">Ribonucleoprotein</keyword>
<dbReference type="SUPFAM" id="SSF143034">
    <property type="entry name" value="L35p-like"/>
    <property type="match status" value="1"/>
</dbReference>
<evidence type="ECO:0000256" key="4">
    <source>
        <dbReference type="HAMAP-Rule" id="MF_00514"/>
    </source>
</evidence>
<dbReference type="InterPro" id="IPR001706">
    <property type="entry name" value="Ribosomal_bL35"/>
</dbReference>
<accession>A0ABN0NX84</accession>
<name>A0ABN0NX84_TRELE</name>
<dbReference type="InterPro" id="IPR037229">
    <property type="entry name" value="Ribosomal_bL35_sf"/>
</dbReference>
<evidence type="ECO:0000256" key="5">
    <source>
        <dbReference type="RuleBase" id="RU000568"/>
    </source>
</evidence>
<dbReference type="InterPro" id="IPR021137">
    <property type="entry name" value="Ribosomal_bL35-like"/>
</dbReference>
<proteinExistence type="inferred from homology"/>
<dbReference type="EMBL" id="AWVH01000039">
    <property type="protein sequence ID" value="ERJ92028.1"/>
    <property type="molecule type" value="Genomic_DNA"/>
</dbReference>
<keyword evidence="2 4" id="KW-0689">Ribosomal protein</keyword>
<dbReference type="GO" id="GO:0005840">
    <property type="term" value="C:ribosome"/>
    <property type="evidence" value="ECO:0007669"/>
    <property type="project" value="UniProtKB-KW"/>
</dbReference>
<comment type="caution">
    <text evidence="6">The sequence shown here is derived from an EMBL/GenBank/DDBJ whole genome shotgun (WGS) entry which is preliminary data.</text>
</comment>
<evidence type="ECO:0000256" key="3">
    <source>
        <dbReference type="ARBA" id="ARBA00023274"/>
    </source>
</evidence>
<dbReference type="PANTHER" id="PTHR33343">
    <property type="entry name" value="54S RIBOSOMAL PROTEIN BL35M"/>
    <property type="match status" value="1"/>
</dbReference>
<evidence type="ECO:0000256" key="2">
    <source>
        <dbReference type="ARBA" id="ARBA00022980"/>
    </source>
</evidence>
<dbReference type="Proteomes" id="UP000016649">
    <property type="component" value="Unassembled WGS sequence"/>
</dbReference>
<dbReference type="HAMAP" id="MF_00514">
    <property type="entry name" value="Ribosomal_bL35"/>
    <property type="match status" value="1"/>
</dbReference>
<evidence type="ECO:0000313" key="7">
    <source>
        <dbReference type="Proteomes" id="UP000016649"/>
    </source>
</evidence>
<dbReference type="RefSeq" id="WP_021687887.1">
    <property type="nucleotide sequence ID" value="NZ_KI260569.1"/>
</dbReference>